<gene>
    <name evidence="5" type="ORF">G7K_1007-t1</name>
</gene>
<sequence length="254" mass="27737">MSGYGSGYGQQGYGQQGYGQQGYGAQGYPAAPAAPAAGYGYPAAAAAPASTTYNAAGVGPGIVNPFRDPKVPALPGQDPTLEAAIAEQQSIYSAEHKDNQKMRNEAKWNAKDKKTTVVREGGGQVWEDQTLLEWDPSHFRLFCGDLGGETTDDTLTKAFSKYPSFVKARVIRDKRTQKSKGFGFVSFKDPDEFVKAAREMNGKYIGSRPVKIRKATTEIKPTTIQQRKLDYKKRAAPYEKAKKVTQEPKIKKLG</sequence>
<dbReference type="OMA" id="DATLMEW"/>
<protein>
    <recommendedName>
        <fullName evidence="4">RRM domain-containing protein</fullName>
    </recommendedName>
</protein>
<name>A0A0E9NAF2_SAICN</name>
<dbReference type="PANTHER" id="PTHR47640">
    <property type="entry name" value="TRNA SELENOCYSTEINE 1-ASSOCIATED PROTEIN 1-RELATED-RELATED"/>
    <property type="match status" value="1"/>
</dbReference>
<dbReference type="InterPro" id="IPR000504">
    <property type="entry name" value="RRM_dom"/>
</dbReference>
<evidence type="ECO:0000256" key="1">
    <source>
        <dbReference type="ARBA" id="ARBA00022884"/>
    </source>
</evidence>
<feature type="compositionally biased region" description="Gly residues" evidence="3">
    <location>
        <begin position="1"/>
        <end position="25"/>
    </location>
</feature>
<dbReference type="GO" id="GO:0003729">
    <property type="term" value="F:mRNA binding"/>
    <property type="evidence" value="ECO:0007669"/>
    <property type="project" value="InterPro"/>
</dbReference>
<dbReference type="Pfam" id="PF00076">
    <property type="entry name" value="RRM_1"/>
    <property type="match status" value="1"/>
</dbReference>
<dbReference type="STRING" id="698492.A0A0E9NAF2"/>
<comment type="caution">
    <text evidence="5">The sequence shown here is derived from an EMBL/GenBank/DDBJ whole genome shotgun (WGS) entry which is preliminary data.</text>
</comment>
<keyword evidence="1 2" id="KW-0694">RNA-binding</keyword>
<dbReference type="CDD" id="cd12383">
    <property type="entry name" value="RRM_RBM42"/>
    <property type="match status" value="1"/>
</dbReference>
<dbReference type="Gene3D" id="3.30.70.330">
    <property type="match status" value="1"/>
</dbReference>
<accession>A0A0E9NAF2</accession>
<evidence type="ECO:0000313" key="6">
    <source>
        <dbReference type="Proteomes" id="UP000033140"/>
    </source>
</evidence>
<dbReference type="InterPro" id="IPR035979">
    <property type="entry name" value="RBD_domain_sf"/>
</dbReference>
<feature type="region of interest" description="Disordered" evidence="3">
    <location>
        <begin position="1"/>
        <end position="29"/>
    </location>
</feature>
<proteinExistence type="predicted"/>
<dbReference type="EMBL" id="BACD03000005">
    <property type="protein sequence ID" value="GAO46788.1"/>
    <property type="molecule type" value="Genomic_DNA"/>
</dbReference>
<dbReference type="PANTHER" id="PTHR47640:SF11">
    <property type="entry name" value="RNA-BINDING PROTEIN 42"/>
    <property type="match status" value="1"/>
</dbReference>
<dbReference type="InterPro" id="IPR012677">
    <property type="entry name" value="Nucleotide-bd_a/b_plait_sf"/>
</dbReference>
<reference evidence="5 6" key="2">
    <citation type="journal article" date="2014" name="J. Gen. Appl. Microbiol.">
        <title>The early diverging ascomycetous budding yeast Saitoella complicata has three histone deacetylases belonging to the Clr6, Hos2, and Rpd3 lineages.</title>
        <authorList>
            <person name="Nishida H."/>
            <person name="Matsumoto T."/>
            <person name="Kondo S."/>
            <person name="Hamamoto M."/>
            <person name="Yoshikawa H."/>
        </authorList>
    </citation>
    <scope>NUCLEOTIDE SEQUENCE [LARGE SCALE GENOMIC DNA]</scope>
    <source>
        <strain evidence="5 6">NRRL Y-17804</strain>
    </source>
</reference>
<reference evidence="5 6" key="3">
    <citation type="journal article" date="2015" name="Genome Announc.">
        <title>Draft Genome Sequence of the Archiascomycetous Yeast Saitoella complicata.</title>
        <authorList>
            <person name="Yamauchi K."/>
            <person name="Kondo S."/>
            <person name="Hamamoto M."/>
            <person name="Takahashi Y."/>
            <person name="Ogura Y."/>
            <person name="Hayashi T."/>
            <person name="Nishida H."/>
        </authorList>
    </citation>
    <scope>NUCLEOTIDE SEQUENCE [LARGE SCALE GENOMIC DNA]</scope>
    <source>
        <strain evidence="5 6">NRRL Y-17804</strain>
    </source>
</reference>
<evidence type="ECO:0000256" key="2">
    <source>
        <dbReference type="PROSITE-ProRule" id="PRU00176"/>
    </source>
</evidence>
<organism evidence="5 6">
    <name type="scientific">Saitoella complicata (strain BCRC 22490 / CBS 7301 / JCM 7358 / NBRC 10748 / NRRL Y-17804)</name>
    <dbReference type="NCBI Taxonomy" id="698492"/>
    <lineage>
        <taxon>Eukaryota</taxon>
        <taxon>Fungi</taxon>
        <taxon>Dikarya</taxon>
        <taxon>Ascomycota</taxon>
        <taxon>Taphrinomycotina</taxon>
        <taxon>Taphrinomycotina incertae sedis</taxon>
        <taxon>Saitoella</taxon>
    </lineage>
</organism>
<dbReference type="InterPro" id="IPR034215">
    <property type="entry name" value="RBM42_RRM"/>
</dbReference>
<evidence type="ECO:0000259" key="4">
    <source>
        <dbReference type="PROSITE" id="PS50102"/>
    </source>
</evidence>
<evidence type="ECO:0000313" key="5">
    <source>
        <dbReference type="EMBL" id="GAO46788.1"/>
    </source>
</evidence>
<dbReference type="InterPro" id="IPR050825">
    <property type="entry name" value="RBM42_RBP45_47-like"/>
</dbReference>
<keyword evidence="6" id="KW-1185">Reference proteome</keyword>
<dbReference type="PROSITE" id="PS50102">
    <property type="entry name" value="RRM"/>
    <property type="match status" value="1"/>
</dbReference>
<evidence type="ECO:0000256" key="3">
    <source>
        <dbReference type="SAM" id="MobiDB-lite"/>
    </source>
</evidence>
<dbReference type="SUPFAM" id="SSF54928">
    <property type="entry name" value="RNA-binding domain, RBD"/>
    <property type="match status" value="1"/>
</dbReference>
<dbReference type="SMART" id="SM00360">
    <property type="entry name" value="RRM"/>
    <property type="match status" value="1"/>
</dbReference>
<feature type="domain" description="RRM" evidence="4">
    <location>
        <begin position="139"/>
        <end position="217"/>
    </location>
</feature>
<reference evidence="5 6" key="1">
    <citation type="journal article" date="2011" name="J. Gen. Appl. Microbiol.">
        <title>Draft genome sequencing of the enigmatic yeast Saitoella complicata.</title>
        <authorList>
            <person name="Nishida H."/>
            <person name="Hamamoto M."/>
            <person name="Sugiyama J."/>
        </authorList>
    </citation>
    <scope>NUCLEOTIDE SEQUENCE [LARGE SCALE GENOMIC DNA]</scope>
    <source>
        <strain evidence="5 6">NRRL Y-17804</strain>
    </source>
</reference>
<dbReference type="Proteomes" id="UP000033140">
    <property type="component" value="Unassembled WGS sequence"/>
</dbReference>
<dbReference type="AlphaFoldDB" id="A0A0E9NAF2"/>